<evidence type="ECO:0000256" key="1">
    <source>
        <dbReference type="SAM" id="MobiDB-lite"/>
    </source>
</evidence>
<reference evidence="2" key="1">
    <citation type="submission" date="2015-04" db="UniProtKB">
        <authorList>
            <consortium name="EnsemblPlants"/>
        </authorList>
    </citation>
    <scope>IDENTIFICATION</scope>
</reference>
<evidence type="ECO:0000313" key="3">
    <source>
        <dbReference type="Proteomes" id="UP000026962"/>
    </source>
</evidence>
<dbReference type="EnsemblPlants" id="OPUNC02G20060.1">
    <property type="protein sequence ID" value="OPUNC02G20060.1"/>
    <property type="gene ID" value="OPUNC02G20060"/>
</dbReference>
<feature type="compositionally biased region" description="Polar residues" evidence="1">
    <location>
        <begin position="46"/>
        <end position="55"/>
    </location>
</feature>
<feature type="region of interest" description="Disordered" evidence="1">
    <location>
        <begin position="30"/>
        <end position="59"/>
    </location>
</feature>
<accession>A0A0E0K1Q1</accession>
<evidence type="ECO:0000313" key="2">
    <source>
        <dbReference type="EnsemblPlants" id="OPUNC02G20060.1"/>
    </source>
</evidence>
<dbReference type="Proteomes" id="UP000026962">
    <property type="component" value="Chromosome 2"/>
</dbReference>
<proteinExistence type="predicted"/>
<dbReference type="Gramene" id="OPUNC02G20060.1">
    <property type="protein sequence ID" value="OPUNC02G20060.1"/>
    <property type="gene ID" value="OPUNC02G20060"/>
</dbReference>
<reference evidence="2" key="2">
    <citation type="submission" date="2018-05" db="EMBL/GenBank/DDBJ databases">
        <title>OpunRS2 (Oryza punctata Reference Sequence Version 2).</title>
        <authorList>
            <person name="Zhang J."/>
            <person name="Kudrna D."/>
            <person name="Lee S."/>
            <person name="Talag J."/>
            <person name="Welchert J."/>
            <person name="Wing R.A."/>
        </authorList>
    </citation>
    <scope>NUCLEOTIDE SEQUENCE [LARGE SCALE GENOMIC DNA]</scope>
</reference>
<dbReference type="HOGENOM" id="CLU_2007652_0_0_1"/>
<name>A0A0E0K1Q1_ORYPU</name>
<keyword evidence="3" id="KW-1185">Reference proteome</keyword>
<dbReference type="AlphaFoldDB" id="A0A0E0K1Q1"/>
<organism evidence="2">
    <name type="scientific">Oryza punctata</name>
    <name type="common">Red rice</name>
    <dbReference type="NCBI Taxonomy" id="4537"/>
    <lineage>
        <taxon>Eukaryota</taxon>
        <taxon>Viridiplantae</taxon>
        <taxon>Streptophyta</taxon>
        <taxon>Embryophyta</taxon>
        <taxon>Tracheophyta</taxon>
        <taxon>Spermatophyta</taxon>
        <taxon>Magnoliopsida</taxon>
        <taxon>Liliopsida</taxon>
        <taxon>Poales</taxon>
        <taxon>Poaceae</taxon>
        <taxon>BOP clade</taxon>
        <taxon>Oryzoideae</taxon>
        <taxon>Oryzeae</taxon>
        <taxon>Oryzinae</taxon>
        <taxon>Oryza</taxon>
    </lineage>
</organism>
<protein>
    <submittedName>
        <fullName evidence="2">Uncharacterized protein</fullName>
    </submittedName>
</protein>
<sequence>MCRRPSSPPLTGLELAKSACDDLNLDRGGNGARARVDGDNGRWGDITTQRTSSSIPPGARAVPLTRGCGSFQRGVNICLGSDEATRHVPALAMALGRSQCVYVAFSSSVRNRIFHATSSTCRAP</sequence>